<evidence type="ECO:0000259" key="15">
    <source>
        <dbReference type="PROSITE" id="PS50011"/>
    </source>
</evidence>
<dbReference type="SMART" id="SM00220">
    <property type="entry name" value="S_TKc"/>
    <property type="match status" value="1"/>
</dbReference>
<evidence type="ECO:0000256" key="7">
    <source>
        <dbReference type="ARBA" id="ARBA00022741"/>
    </source>
</evidence>
<dbReference type="VEuPathDB" id="AmoebaDB:NfTy_070630"/>
<evidence type="ECO:0000313" key="16">
    <source>
        <dbReference type="EMBL" id="KAF0977551.1"/>
    </source>
</evidence>
<evidence type="ECO:0000256" key="13">
    <source>
        <dbReference type="ARBA" id="ARBA00048679"/>
    </source>
</evidence>
<dbReference type="NCBIfam" id="TIGR01376">
    <property type="entry name" value="POMP_repeat"/>
    <property type="match status" value="1"/>
</dbReference>
<evidence type="ECO:0000256" key="2">
    <source>
        <dbReference type="ARBA" id="ARBA00004442"/>
    </source>
</evidence>
<dbReference type="InterPro" id="IPR008271">
    <property type="entry name" value="Ser/Thr_kinase_AS"/>
</dbReference>
<evidence type="ECO:0000256" key="11">
    <source>
        <dbReference type="ARBA" id="ARBA00023237"/>
    </source>
</evidence>
<dbReference type="Gene3D" id="1.10.510.10">
    <property type="entry name" value="Transferase(Phosphotransferase) domain 1"/>
    <property type="match status" value="1"/>
</dbReference>
<dbReference type="GO" id="GO:0004674">
    <property type="term" value="F:protein serine/threonine kinase activity"/>
    <property type="evidence" value="ECO:0007669"/>
    <property type="project" value="UniProtKB-EC"/>
</dbReference>
<comment type="caution">
    <text evidence="16">The sequence shown here is derived from an EMBL/GenBank/DDBJ whole genome shotgun (WGS) entry which is preliminary data.</text>
</comment>
<dbReference type="PANTHER" id="PTHR44329">
    <property type="entry name" value="SERINE/THREONINE-PROTEIN KINASE TNNI3K-RELATED"/>
    <property type="match status" value="1"/>
</dbReference>
<evidence type="ECO:0000256" key="5">
    <source>
        <dbReference type="ARBA" id="ARBA00022679"/>
    </source>
</evidence>
<dbReference type="GeneID" id="68110761"/>
<dbReference type="SUPFAM" id="SSF56112">
    <property type="entry name" value="Protein kinase-like (PK-like)"/>
    <property type="match status" value="1"/>
</dbReference>
<evidence type="ECO:0000256" key="9">
    <source>
        <dbReference type="ARBA" id="ARBA00022840"/>
    </source>
</evidence>
<dbReference type="EMBL" id="VFQX01000034">
    <property type="protein sequence ID" value="KAF0977551.1"/>
    <property type="molecule type" value="Genomic_DNA"/>
</dbReference>
<evidence type="ECO:0000313" key="17">
    <source>
        <dbReference type="Proteomes" id="UP000444721"/>
    </source>
</evidence>
<protein>
    <recommendedName>
        <fullName evidence="15">Protein kinase domain-containing protein</fullName>
    </recommendedName>
</protein>
<evidence type="ECO:0000256" key="10">
    <source>
        <dbReference type="ARBA" id="ARBA00023136"/>
    </source>
</evidence>
<evidence type="ECO:0000256" key="6">
    <source>
        <dbReference type="ARBA" id="ARBA00022729"/>
    </source>
</evidence>
<keyword evidence="17" id="KW-1185">Reference proteome</keyword>
<organism evidence="16 17">
    <name type="scientific">Naegleria fowleri</name>
    <name type="common">Brain eating amoeba</name>
    <dbReference type="NCBI Taxonomy" id="5763"/>
    <lineage>
        <taxon>Eukaryota</taxon>
        <taxon>Discoba</taxon>
        <taxon>Heterolobosea</taxon>
        <taxon>Tetramitia</taxon>
        <taxon>Eutetramitia</taxon>
        <taxon>Vahlkampfiidae</taxon>
        <taxon>Naegleria</taxon>
    </lineage>
</organism>
<accession>A0A6A5BT68</accession>
<dbReference type="Pfam" id="PF00069">
    <property type="entry name" value="Pkinase"/>
    <property type="match status" value="1"/>
</dbReference>
<dbReference type="FunFam" id="3.30.200.20:FF:000034">
    <property type="entry name" value="Kinase suppressor of Ras 1"/>
    <property type="match status" value="1"/>
</dbReference>
<feature type="domain" description="Protein kinase" evidence="15">
    <location>
        <begin position="847"/>
        <end position="1168"/>
    </location>
</feature>
<dbReference type="OrthoDB" id="544400at2759"/>
<proteinExistence type="predicted"/>
<keyword evidence="11" id="KW-0998">Cell outer membrane</keyword>
<keyword evidence="7" id="KW-0547">Nucleotide-binding</keyword>
<keyword evidence="8" id="KW-0418">Kinase</keyword>
<dbReference type="InterPro" id="IPR000719">
    <property type="entry name" value="Prot_kinase_dom"/>
</dbReference>
<dbReference type="Gene3D" id="3.30.200.20">
    <property type="entry name" value="Phosphorylase Kinase, domain 1"/>
    <property type="match status" value="1"/>
</dbReference>
<gene>
    <name evidence="16" type="ORF">FDP41_003543</name>
</gene>
<dbReference type="CDD" id="cd13999">
    <property type="entry name" value="STKc_MAP3K-like"/>
    <property type="match status" value="1"/>
</dbReference>
<evidence type="ECO:0000256" key="1">
    <source>
        <dbReference type="ARBA" id="ARBA00004196"/>
    </source>
</evidence>
<dbReference type="VEuPathDB" id="AmoebaDB:NF0066400"/>
<dbReference type="VEuPathDB" id="AmoebaDB:FDP41_003543"/>
<sequence length="1172" mass="132631">MVITTFATHSEFLNIRNDTLYLYLDSVNGVDAIDNDCTFKDRPCRSFHSIIVQNRALDQNVLPNVQLNVLSAVFEIPSDMNGFFFLPIKNTFKIVGKGRTETILTHDVSFKKTDHYLSLHRGGMKLKDDPELTVEFSQMTIKTLKLTSMPSVTISNSFYDTIYLKNVTLIYMHHCESIVTPMRESQKPSNGSTLVFNIYTKLMLHAINFNPQSTVFGNVDMSTITILEDIHAKESMIYFFHALFANPEENNTLSAHNIDMYESLLHITEFNRIMIDRGVFTRNLDASRYGQYLSFLTTIDDTYQNQPIQKLMSQLIFSHSSLNIVSQGRCSASMINSKFAHANQTGALHLEGIGLLAGFVNTQFLDNESEIGGAAIMMRSVYYVFVSNCTFAHNRQTSPNYNIGLQTTGGGAIHQYQSVFSSNACVYYNNTAKTYGGVLYSYLGIRMWVTQDLFLKNKAAIGGAIYTKNTITTLPFIIEECAFRLNSAEKFGGAIFSIRAGILMSAFNNTLPLISQNTAGVSGGGLYYCESSVDWYESRMNPVTLRKEKFLINSESSMDAQQMIPKFIAQNSVLTPFHLKDKTSFPAEASLQLIVRGPQSTLEITQKREQIRQIGKQALQRAVIPLASNSSDFNVVAVKTFFGEELEFDLTMKDTFGQMIPYDGTFMRIDTVDDSIVYSEAKSNVFEKDEEGSLPLLHPIVTLVSYSYQDPFPQNATVKFSLTFIQDMLVTYYFNVNFQFDPCPTMHSAFSKTDLNGKKIYYCSFNVAYLLPVILAIGLAVMVAVVVIVVISVRKLKKMKFSVKLLKQKEKAEIELTQKLLDLQTLYASELENRHSFKEWLIKLEDIEIVSKIGEGGQGVVYKARWKNADVALKSIKIEDSDLDSNEFENEASLLSNIRHPNVVTFFGVCLTESNKFMVTEFMHGGSLDSLIYQCKVKKKFIPLADKIHMLSDIASGMSYLHHGKDKMIIHRDLKPGNILLSNDLTCKVCDFGVSKLYQQEVHRTNTCRVGTLFYMAPEVLLGEFYNETADVYSFALIMWQLCFDESTLFSSSFSKESKFTSFMTSEQISQYSTLNDSIIVLPKLVADGLRLPIPSLPLDANSNTLRNWVDEFFFRNSNSISSQSFETHVSVLNDFFELMVKCWSKDISERPSFSLIFNDLCKMEKRLRSVK</sequence>
<dbReference type="PROSITE" id="PS00108">
    <property type="entry name" value="PROTEIN_KINASE_ST"/>
    <property type="match status" value="1"/>
</dbReference>
<reference evidence="16 17" key="1">
    <citation type="journal article" date="2019" name="Sci. Rep.">
        <title>Nanopore sequencing improves the draft genome of the human pathogenic amoeba Naegleria fowleri.</title>
        <authorList>
            <person name="Liechti N."/>
            <person name="Schurch N."/>
            <person name="Bruggmann R."/>
            <person name="Wittwer M."/>
        </authorList>
    </citation>
    <scope>NUCLEOTIDE SEQUENCE [LARGE SCALE GENOMIC DNA]</scope>
    <source>
        <strain evidence="16 17">ATCC 30894</strain>
    </source>
</reference>
<keyword evidence="14" id="KW-0812">Transmembrane</keyword>
<comment type="catalytic activity">
    <reaction evidence="13">
        <text>L-seryl-[protein] + ATP = O-phospho-L-seryl-[protein] + ADP + H(+)</text>
        <dbReference type="Rhea" id="RHEA:17989"/>
        <dbReference type="Rhea" id="RHEA-COMP:9863"/>
        <dbReference type="Rhea" id="RHEA-COMP:11604"/>
        <dbReference type="ChEBI" id="CHEBI:15378"/>
        <dbReference type="ChEBI" id="CHEBI:29999"/>
        <dbReference type="ChEBI" id="CHEBI:30616"/>
        <dbReference type="ChEBI" id="CHEBI:83421"/>
        <dbReference type="ChEBI" id="CHEBI:456216"/>
        <dbReference type="EC" id="2.7.11.1"/>
    </reaction>
</comment>
<evidence type="ECO:0000256" key="8">
    <source>
        <dbReference type="ARBA" id="ARBA00022777"/>
    </source>
</evidence>
<dbReference type="SUPFAM" id="SSF51126">
    <property type="entry name" value="Pectin lyase-like"/>
    <property type="match status" value="1"/>
</dbReference>
<name>A0A6A5BT68_NAEFO</name>
<dbReference type="InterPro" id="IPR011009">
    <property type="entry name" value="Kinase-like_dom_sf"/>
</dbReference>
<feature type="transmembrane region" description="Helical" evidence="14">
    <location>
        <begin position="769"/>
        <end position="791"/>
    </location>
</feature>
<dbReference type="InterPro" id="IPR011050">
    <property type="entry name" value="Pectin_lyase_fold/virulence"/>
</dbReference>
<dbReference type="PROSITE" id="PS50011">
    <property type="entry name" value="PROTEIN_KINASE_DOM"/>
    <property type="match status" value="1"/>
</dbReference>
<dbReference type="Proteomes" id="UP000444721">
    <property type="component" value="Unassembled WGS sequence"/>
</dbReference>
<dbReference type="GO" id="GO:0005576">
    <property type="term" value="C:extracellular region"/>
    <property type="evidence" value="ECO:0007669"/>
    <property type="project" value="UniProtKB-SubCell"/>
</dbReference>
<comment type="subcellular location">
    <subcellularLocation>
        <location evidence="1">Cell envelope</location>
    </subcellularLocation>
    <subcellularLocation>
        <location evidence="2">Cell outer membrane</location>
    </subcellularLocation>
    <subcellularLocation>
        <location evidence="3">Secreted</location>
    </subcellularLocation>
</comment>
<keyword evidence="5" id="KW-0808">Transferase</keyword>
<dbReference type="RefSeq" id="XP_044562264.1">
    <property type="nucleotide sequence ID" value="XM_044706859.1"/>
</dbReference>
<evidence type="ECO:0000256" key="4">
    <source>
        <dbReference type="ARBA" id="ARBA00022525"/>
    </source>
</evidence>
<keyword evidence="9" id="KW-0067">ATP-binding</keyword>
<dbReference type="InterPro" id="IPR003368">
    <property type="entry name" value="POMP_repeat"/>
</dbReference>
<evidence type="ECO:0000256" key="3">
    <source>
        <dbReference type="ARBA" id="ARBA00004613"/>
    </source>
</evidence>
<comment type="catalytic activity">
    <reaction evidence="12">
        <text>L-threonyl-[protein] + ATP = O-phospho-L-threonyl-[protein] + ADP + H(+)</text>
        <dbReference type="Rhea" id="RHEA:46608"/>
        <dbReference type="Rhea" id="RHEA-COMP:11060"/>
        <dbReference type="Rhea" id="RHEA-COMP:11605"/>
        <dbReference type="ChEBI" id="CHEBI:15378"/>
        <dbReference type="ChEBI" id="CHEBI:30013"/>
        <dbReference type="ChEBI" id="CHEBI:30616"/>
        <dbReference type="ChEBI" id="CHEBI:61977"/>
        <dbReference type="ChEBI" id="CHEBI:456216"/>
        <dbReference type="EC" id="2.7.11.1"/>
    </reaction>
</comment>
<dbReference type="InterPro" id="IPR051681">
    <property type="entry name" value="Ser/Thr_Kinases-Pseudokinases"/>
</dbReference>
<dbReference type="OMA" id="HAKESMI"/>
<dbReference type="VEuPathDB" id="AmoebaDB:NF0063750"/>
<keyword evidence="6" id="KW-0732">Signal</keyword>
<evidence type="ECO:0000256" key="12">
    <source>
        <dbReference type="ARBA" id="ARBA00047899"/>
    </source>
</evidence>
<dbReference type="GO" id="GO:0005524">
    <property type="term" value="F:ATP binding"/>
    <property type="evidence" value="ECO:0007669"/>
    <property type="project" value="UniProtKB-KW"/>
</dbReference>
<evidence type="ECO:0000256" key="14">
    <source>
        <dbReference type="SAM" id="Phobius"/>
    </source>
</evidence>
<keyword evidence="4" id="KW-0964">Secreted</keyword>
<keyword evidence="10 14" id="KW-0472">Membrane</keyword>
<keyword evidence="14" id="KW-1133">Transmembrane helix</keyword>
<dbReference type="AlphaFoldDB" id="A0A6A5BT68"/>